<keyword evidence="1 3" id="KW-0210">Decarboxylase</keyword>
<dbReference type="SUPFAM" id="SSF51556">
    <property type="entry name" value="Metallo-dependent hydrolases"/>
    <property type="match status" value="1"/>
</dbReference>
<dbReference type="EMBL" id="JAQQWM010000007">
    <property type="protein sequence ID" value="KAK8057046.1"/>
    <property type="molecule type" value="Genomic_DNA"/>
</dbReference>
<evidence type="ECO:0000256" key="2">
    <source>
        <dbReference type="ARBA" id="ARBA00023239"/>
    </source>
</evidence>
<feature type="chain" id="PRO_5045869946" evidence="4">
    <location>
        <begin position="20"/>
        <end position="163"/>
    </location>
</feature>
<reference evidence="6 7" key="1">
    <citation type="submission" date="2023-01" db="EMBL/GenBank/DDBJ databases">
        <title>Analysis of 21 Apiospora genomes using comparative genomics revels a genus with tremendous synthesis potential of carbohydrate active enzymes and secondary metabolites.</title>
        <authorList>
            <person name="Sorensen T."/>
        </authorList>
    </citation>
    <scope>NUCLEOTIDE SEQUENCE [LARGE SCALE GENOMIC DNA]</scope>
    <source>
        <strain evidence="6 7">CBS 83171</strain>
    </source>
</reference>
<keyword evidence="4" id="KW-0732">Signal</keyword>
<evidence type="ECO:0000259" key="5">
    <source>
        <dbReference type="Pfam" id="PF04909"/>
    </source>
</evidence>
<proteinExistence type="inferred from homology"/>
<evidence type="ECO:0000256" key="1">
    <source>
        <dbReference type="ARBA" id="ARBA00022793"/>
    </source>
</evidence>
<evidence type="ECO:0000256" key="3">
    <source>
        <dbReference type="RuleBase" id="RU366045"/>
    </source>
</evidence>
<dbReference type="InterPro" id="IPR032465">
    <property type="entry name" value="ACMSD"/>
</dbReference>
<dbReference type="Proteomes" id="UP001446871">
    <property type="component" value="Unassembled WGS sequence"/>
</dbReference>
<dbReference type="PANTHER" id="PTHR21240:SF30">
    <property type="entry name" value="AMIDOHYDROLASE-RELATED DOMAIN-CONTAINING PROTEIN-RELATED"/>
    <property type="match status" value="1"/>
</dbReference>
<feature type="domain" description="Amidohydrolase-related" evidence="5">
    <location>
        <begin position="27"/>
        <end position="121"/>
    </location>
</feature>
<comment type="similarity">
    <text evidence="3">Belongs to the metallo-dependent hydrolases superfamily.</text>
</comment>
<dbReference type="InterPro" id="IPR006680">
    <property type="entry name" value="Amidohydro-rel"/>
</dbReference>
<keyword evidence="7" id="KW-1185">Reference proteome</keyword>
<comment type="caution">
    <text evidence="6">The sequence shown here is derived from an EMBL/GenBank/DDBJ whole genome shotgun (WGS) entry which is preliminary data.</text>
</comment>
<evidence type="ECO:0000313" key="6">
    <source>
        <dbReference type="EMBL" id="KAK8057046.1"/>
    </source>
</evidence>
<gene>
    <name evidence="6" type="ORF">PG996_010983</name>
</gene>
<keyword evidence="2 3" id="KW-0456">Lyase</keyword>
<dbReference type="PANTHER" id="PTHR21240">
    <property type="entry name" value="2-AMINO-3-CARBOXYLMUCONATE-6-SEMIALDEHYDE DECARBOXYLASE"/>
    <property type="match status" value="1"/>
</dbReference>
<evidence type="ECO:0000313" key="7">
    <source>
        <dbReference type="Proteomes" id="UP001446871"/>
    </source>
</evidence>
<dbReference type="InterPro" id="IPR032466">
    <property type="entry name" value="Metal_Hydrolase"/>
</dbReference>
<accession>A0ABR1UDR6</accession>
<name>A0ABR1UDR6_9PEZI</name>
<dbReference type="Pfam" id="PF04909">
    <property type="entry name" value="Amidohydro_2"/>
    <property type="match status" value="1"/>
</dbReference>
<sequence>MHLVLAGLLAGLLSSLTSGLPATFTDGANREANDELANAIATSPDPTRFRGFCVFPMASPRDAAAELRRCVTTQGFVGALVDAHLANESYYDGPAYDPLWAVAVAFHVPIYPHPVQRRLPARAQRGRREVHGVATWLWLGDAGRVRPGRVSKRRSTLENYLID</sequence>
<evidence type="ECO:0000256" key="4">
    <source>
        <dbReference type="SAM" id="SignalP"/>
    </source>
</evidence>
<protein>
    <submittedName>
        <fullName evidence="6">Amidohydrolase 2</fullName>
    </submittedName>
</protein>
<dbReference type="Gene3D" id="3.20.20.140">
    <property type="entry name" value="Metal-dependent hydrolases"/>
    <property type="match status" value="1"/>
</dbReference>
<feature type="signal peptide" evidence="4">
    <location>
        <begin position="1"/>
        <end position="19"/>
    </location>
</feature>
<organism evidence="6 7">
    <name type="scientific">Apiospora saccharicola</name>
    <dbReference type="NCBI Taxonomy" id="335842"/>
    <lineage>
        <taxon>Eukaryota</taxon>
        <taxon>Fungi</taxon>
        <taxon>Dikarya</taxon>
        <taxon>Ascomycota</taxon>
        <taxon>Pezizomycotina</taxon>
        <taxon>Sordariomycetes</taxon>
        <taxon>Xylariomycetidae</taxon>
        <taxon>Amphisphaeriales</taxon>
        <taxon>Apiosporaceae</taxon>
        <taxon>Apiospora</taxon>
    </lineage>
</organism>